<dbReference type="SUPFAM" id="SSF53335">
    <property type="entry name" value="S-adenosyl-L-methionine-dependent methyltransferases"/>
    <property type="match status" value="1"/>
</dbReference>
<dbReference type="PANTHER" id="PTHR11579">
    <property type="entry name" value="PROTEIN-L-ISOASPARTATE O-METHYLTRANSFERASE"/>
    <property type="match status" value="1"/>
</dbReference>
<keyword evidence="8" id="KW-0949">S-adenosyl-L-methionine</keyword>
<dbReference type="GO" id="GO:0032259">
    <property type="term" value="P:methylation"/>
    <property type="evidence" value="ECO:0007669"/>
    <property type="project" value="UniProtKB-KW"/>
</dbReference>
<evidence type="ECO:0000256" key="10">
    <source>
        <dbReference type="ARBA" id="ARBA00031323"/>
    </source>
</evidence>
<dbReference type="InterPro" id="IPR000682">
    <property type="entry name" value="PCMT"/>
</dbReference>
<comment type="similarity">
    <text evidence="2">Belongs to the methyltransferase superfamily. L-isoaspartyl/D-aspartyl protein methyltransferase family.</text>
</comment>
<dbReference type="Pfam" id="PF01135">
    <property type="entry name" value="PCMT"/>
    <property type="match status" value="1"/>
</dbReference>
<dbReference type="PROSITE" id="PS01279">
    <property type="entry name" value="PCMT"/>
    <property type="match status" value="1"/>
</dbReference>
<evidence type="ECO:0000256" key="3">
    <source>
        <dbReference type="ARBA" id="ARBA00011890"/>
    </source>
</evidence>
<dbReference type="Gene3D" id="3.40.50.150">
    <property type="entry name" value="Vaccinia Virus protein VP39"/>
    <property type="match status" value="1"/>
</dbReference>
<dbReference type="RefSeq" id="WP_093087468.1">
    <property type="nucleotide sequence ID" value="NZ_FNBE01000014.1"/>
</dbReference>
<dbReference type="OrthoDB" id="4035289at2"/>
<keyword evidence="7 12" id="KW-0808">Transferase</keyword>
<keyword evidence="6 12" id="KW-0489">Methyltransferase</keyword>
<evidence type="ECO:0000256" key="2">
    <source>
        <dbReference type="ARBA" id="ARBA00005369"/>
    </source>
</evidence>
<evidence type="ECO:0000256" key="7">
    <source>
        <dbReference type="ARBA" id="ARBA00022679"/>
    </source>
</evidence>
<reference evidence="12 13" key="1">
    <citation type="submission" date="2016-10" db="EMBL/GenBank/DDBJ databases">
        <authorList>
            <person name="de Groot N.N."/>
        </authorList>
    </citation>
    <scope>NUCLEOTIDE SEQUENCE [LARGE SCALE GENOMIC DNA]</scope>
    <source>
        <strain evidence="12 13">CGMCC 4.3143</strain>
    </source>
</reference>
<dbReference type="AlphaFoldDB" id="A0A1G7W9A3"/>
<dbReference type="STRING" id="366584.SAMN05216377_11426"/>
<evidence type="ECO:0000256" key="8">
    <source>
        <dbReference type="ARBA" id="ARBA00022691"/>
    </source>
</evidence>
<evidence type="ECO:0000256" key="6">
    <source>
        <dbReference type="ARBA" id="ARBA00022603"/>
    </source>
</evidence>
<dbReference type="EC" id="2.1.1.77" evidence="3"/>
<dbReference type="EMBL" id="FNBE01000014">
    <property type="protein sequence ID" value="SDG67680.1"/>
    <property type="molecule type" value="Genomic_DNA"/>
</dbReference>
<keyword evidence="5" id="KW-0963">Cytoplasm</keyword>
<protein>
    <recommendedName>
        <fullName evidence="4">Protein-L-isoaspartate O-methyltransferase</fullName>
        <ecNumber evidence="3">2.1.1.77</ecNumber>
    </recommendedName>
    <alternativeName>
        <fullName evidence="11">L-isoaspartyl protein carboxyl methyltransferase</fullName>
    </alternativeName>
    <alternativeName>
        <fullName evidence="9">Protein L-isoaspartyl methyltransferase</fullName>
    </alternativeName>
    <alternativeName>
        <fullName evidence="10">Protein-beta-aspartate methyltransferase</fullName>
    </alternativeName>
</protein>
<evidence type="ECO:0000313" key="12">
    <source>
        <dbReference type="EMBL" id="SDG67680.1"/>
    </source>
</evidence>
<comment type="subcellular location">
    <subcellularLocation>
        <location evidence="1">Cytoplasm</location>
    </subcellularLocation>
</comment>
<dbReference type="GO" id="GO:0005737">
    <property type="term" value="C:cytoplasm"/>
    <property type="evidence" value="ECO:0007669"/>
    <property type="project" value="UniProtKB-SubCell"/>
</dbReference>
<gene>
    <name evidence="12" type="ORF">SAMN05216377_11426</name>
</gene>
<evidence type="ECO:0000256" key="11">
    <source>
        <dbReference type="ARBA" id="ARBA00031350"/>
    </source>
</evidence>
<accession>A0A1G7W9A3</accession>
<keyword evidence="13" id="KW-1185">Reference proteome</keyword>
<dbReference type="InterPro" id="IPR029063">
    <property type="entry name" value="SAM-dependent_MTases_sf"/>
</dbReference>
<dbReference type="Proteomes" id="UP000198967">
    <property type="component" value="Unassembled WGS sequence"/>
</dbReference>
<dbReference type="CDD" id="cd02440">
    <property type="entry name" value="AdoMet_MTases"/>
    <property type="match status" value="1"/>
</dbReference>
<evidence type="ECO:0000256" key="4">
    <source>
        <dbReference type="ARBA" id="ARBA00013346"/>
    </source>
</evidence>
<evidence type="ECO:0000313" key="13">
    <source>
        <dbReference type="Proteomes" id="UP000198967"/>
    </source>
</evidence>
<evidence type="ECO:0000256" key="9">
    <source>
        <dbReference type="ARBA" id="ARBA00030757"/>
    </source>
</evidence>
<dbReference type="PANTHER" id="PTHR11579:SF0">
    <property type="entry name" value="PROTEIN-L-ISOASPARTATE(D-ASPARTATE) O-METHYLTRANSFERASE"/>
    <property type="match status" value="1"/>
</dbReference>
<evidence type="ECO:0000256" key="1">
    <source>
        <dbReference type="ARBA" id="ARBA00004496"/>
    </source>
</evidence>
<organism evidence="12 13">
    <name type="scientific">Pseudonocardia oroxyli</name>
    <dbReference type="NCBI Taxonomy" id="366584"/>
    <lineage>
        <taxon>Bacteria</taxon>
        <taxon>Bacillati</taxon>
        <taxon>Actinomycetota</taxon>
        <taxon>Actinomycetes</taxon>
        <taxon>Pseudonocardiales</taxon>
        <taxon>Pseudonocardiaceae</taxon>
        <taxon>Pseudonocardia</taxon>
    </lineage>
</organism>
<sequence length="384" mass="39178">MTDPVRARAGLVEALRATGCGDAVLAAFAAVPRHRFLPDHPVAVAYADDAVPTRIVDGAATSSASQPTMVAIMLDQLDVRPGQRVLEIGTGTGYNAALLAHLGARVTSIDIDEELVASAADHLAGIAEVDLRVGDGALGVPDAAPYDRIVLTVGSWDVRPEWVAQLAPGGRLLLPLTVRGSQLSVAFDLGPDGVLGSDSVVGCAFIRLRGLGAGPAATEEIGPGWTAQVAEGATPDLGLLARHLTDPGDLLPIGEPLTGADVWDGVGLWLMLTAPGTVRLLTDRADAPPGSWFVPTGPGRSTVALTGPGGCAALVVDPPGVRGFGPGGAAVARRLVGCLDGWVAAGRPHASDLRILAVPSGADLPGPGVVVEKEHTRLIITRAW</sequence>
<name>A0A1G7W9A3_PSEOR</name>
<proteinExistence type="inferred from homology"/>
<evidence type="ECO:0000256" key="5">
    <source>
        <dbReference type="ARBA" id="ARBA00022490"/>
    </source>
</evidence>
<dbReference type="GO" id="GO:0004719">
    <property type="term" value="F:protein-L-isoaspartate (D-aspartate) O-methyltransferase activity"/>
    <property type="evidence" value="ECO:0007669"/>
    <property type="project" value="UniProtKB-EC"/>
</dbReference>